<dbReference type="Pfam" id="PF02518">
    <property type="entry name" value="HATPase_c"/>
    <property type="match status" value="1"/>
</dbReference>
<evidence type="ECO:0000256" key="2">
    <source>
        <dbReference type="ARBA" id="ARBA00012438"/>
    </source>
</evidence>
<keyword evidence="4" id="KW-0547">Nucleotide-binding</keyword>
<dbReference type="GO" id="GO:0005524">
    <property type="term" value="F:ATP binding"/>
    <property type="evidence" value="ECO:0007669"/>
    <property type="project" value="UniProtKB-KW"/>
</dbReference>
<evidence type="ECO:0000313" key="9">
    <source>
        <dbReference type="EMBL" id="TGL58537.1"/>
    </source>
</evidence>
<dbReference type="SUPFAM" id="SSF55874">
    <property type="entry name" value="ATPase domain of HSP90 chaperone/DNA topoisomerase II/histidine kinase"/>
    <property type="match status" value="1"/>
</dbReference>
<dbReference type="Proteomes" id="UP000297693">
    <property type="component" value="Unassembled WGS sequence"/>
</dbReference>
<comment type="caution">
    <text evidence="9">The sequence shown here is derived from an EMBL/GenBank/DDBJ whole genome shotgun (WGS) entry which is preliminary data.</text>
</comment>
<dbReference type="RefSeq" id="WP_135623837.1">
    <property type="nucleotide sequence ID" value="NZ_RQGD01000033.1"/>
</dbReference>
<keyword evidence="6" id="KW-0067">ATP-binding</keyword>
<keyword evidence="7" id="KW-0812">Transmembrane</keyword>
<comment type="catalytic activity">
    <reaction evidence="1">
        <text>ATP + protein L-histidine = ADP + protein N-phospho-L-histidine.</text>
        <dbReference type="EC" id="2.7.13.3"/>
    </reaction>
</comment>
<dbReference type="SMART" id="SM00387">
    <property type="entry name" value="HATPase_c"/>
    <property type="match status" value="1"/>
</dbReference>
<feature type="transmembrane region" description="Helical" evidence="7">
    <location>
        <begin position="117"/>
        <end position="134"/>
    </location>
</feature>
<evidence type="ECO:0000256" key="1">
    <source>
        <dbReference type="ARBA" id="ARBA00000085"/>
    </source>
</evidence>
<dbReference type="InterPro" id="IPR050980">
    <property type="entry name" value="2C_sensor_his_kinase"/>
</dbReference>
<feature type="transmembrane region" description="Helical" evidence="7">
    <location>
        <begin position="69"/>
        <end position="87"/>
    </location>
</feature>
<evidence type="ECO:0000259" key="8">
    <source>
        <dbReference type="PROSITE" id="PS50109"/>
    </source>
</evidence>
<name>A0A4R9K301_9LEPT</name>
<accession>A0A4R9K301</accession>
<dbReference type="InterPro" id="IPR003594">
    <property type="entry name" value="HATPase_dom"/>
</dbReference>
<gene>
    <name evidence="9" type="ORF">EHQ58_10370</name>
</gene>
<protein>
    <recommendedName>
        <fullName evidence="2">histidine kinase</fullName>
        <ecNumber evidence="2">2.7.13.3</ecNumber>
    </recommendedName>
</protein>
<dbReference type="Gene3D" id="1.10.287.130">
    <property type="match status" value="1"/>
</dbReference>
<dbReference type="PANTHER" id="PTHR44936">
    <property type="entry name" value="SENSOR PROTEIN CREC"/>
    <property type="match status" value="1"/>
</dbReference>
<dbReference type="AlphaFoldDB" id="A0A4R9K301"/>
<dbReference type="InterPro" id="IPR005467">
    <property type="entry name" value="His_kinase_dom"/>
</dbReference>
<dbReference type="GO" id="GO:0004673">
    <property type="term" value="F:protein histidine kinase activity"/>
    <property type="evidence" value="ECO:0007669"/>
    <property type="project" value="UniProtKB-EC"/>
</dbReference>
<keyword evidence="5" id="KW-0418">Kinase</keyword>
<feature type="transmembrane region" description="Helical" evidence="7">
    <location>
        <begin position="38"/>
        <end position="57"/>
    </location>
</feature>
<proteinExistence type="predicted"/>
<keyword evidence="7" id="KW-1133">Transmembrane helix</keyword>
<evidence type="ECO:0000256" key="5">
    <source>
        <dbReference type="ARBA" id="ARBA00022777"/>
    </source>
</evidence>
<organism evidence="9 10">
    <name type="scientific">Leptospira ognonensis</name>
    <dbReference type="NCBI Taxonomy" id="2484945"/>
    <lineage>
        <taxon>Bacteria</taxon>
        <taxon>Pseudomonadati</taxon>
        <taxon>Spirochaetota</taxon>
        <taxon>Spirochaetia</taxon>
        <taxon>Leptospirales</taxon>
        <taxon>Leptospiraceae</taxon>
        <taxon>Leptospira</taxon>
    </lineage>
</organism>
<dbReference type="PANTHER" id="PTHR44936:SF10">
    <property type="entry name" value="SENSOR PROTEIN RSTB"/>
    <property type="match status" value="1"/>
</dbReference>
<feature type="domain" description="Histidine kinase" evidence="8">
    <location>
        <begin position="210"/>
        <end position="419"/>
    </location>
</feature>
<dbReference type="EC" id="2.7.13.3" evidence="2"/>
<feature type="transmembrane region" description="Helical" evidence="7">
    <location>
        <begin position="154"/>
        <end position="173"/>
    </location>
</feature>
<dbReference type="PROSITE" id="PS50109">
    <property type="entry name" value="HIS_KIN"/>
    <property type="match status" value="1"/>
</dbReference>
<evidence type="ECO:0000256" key="6">
    <source>
        <dbReference type="ARBA" id="ARBA00022840"/>
    </source>
</evidence>
<dbReference type="EMBL" id="RQGD01000033">
    <property type="protein sequence ID" value="TGL58537.1"/>
    <property type="molecule type" value="Genomic_DNA"/>
</dbReference>
<dbReference type="OrthoDB" id="9815202at2"/>
<keyword evidence="10" id="KW-1185">Reference proteome</keyword>
<evidence type="ECO:0000313" key="10">
    <source>
        <dbReference type="Proteomes" id="UP000297693"/>
    </source>
</evidence>
<dbReference type="InterPro" id="IPR036890">
    <property type="entry name" value="HATPase_C_sf"/>
</dbReference>
<keyword evidence="7" id="KW-0472">Membrane</keyword>
<feature type="transmembrane region" description="Helical" evidence="7">
    <location>
        <begin position="93"/>
        <end position="110"/>
    </location>
</feature>
<evidence type="ECO:0000256" key="4">
    <source>
        <dbReference type="ARBA" id="ARBA00022741"/>
    </source>
</evidence>
<keyword evidence="3" id="KW-0808">Transferase</keyword>
<reference evidence="9" key="1">
    <citation type="journal article" date="2019" name="PLoS Negl. Trop. Dis.">
        <title>Revisiting the worldwide diversity of Leptospira species in the environment.</title>
        <authorList>
            <person name="Vincent A.T."/>
            <person name="Schiettekatte O."/>
            <person name="Bourhy P."/>
            <person name="Veyrier F.J."/>
            <person name="Picardeau M."/>
        </authorList>
    </citation>
    <scope>NUCLEOTIDE SEQUENCE [LARGE SCALE GENOMIC DNA]</scope>
    <source>
        <strain evidence="9">201702476</strain>
    </source>
</reference>
<evidence type="ECO:0000256" key="7">
    <source>
        <dbReference type="SAM" id="Phobius"/>
    </source>
</evidence>
<feature type="transmembrane region" description="Helical" evidence="7">
    <location>
        <begin position="15"/>
        <end position="32"/>
    </location>
</feature>
<dbReference type="Gene3D" id="3.30.565.10">
    <property type="entry name" value="Histidine kinase-like ATPase, C-terminal domain"/>
    <property type="match status" value="1"/>
</dbReference>
<evidence type="ECO:0000256" key="3">
    <source>
        <dbReference type="ARBA" id="ARBA00022679"/>
    </source>
</evidence>
<sequence>MKNQITNIEKLQTKVAETILIASGILIFLIILDDLTIELYWIAILKIPMIFIFILAYIKLKISGFQEKYSHFVNLPILVFFILNYLGNQGSDGPTFYGVLTLFVTYPILLSPKWKRFYTVLTIILMSFLLYFGSDKQNLIVPHYINPMDQFQDHLFTFISVSAFLVILLTLVLDFYKKQNLELTEVQWKLKEQLEFANAEKLKNEILLRVLAHDVRSPVNNLDQLIDLYEAEDLTKLEFKQLASGMKSRILDLKNTIDNILINLKKDYDEEVSRSTVESPIEFTKSLVDRLKYIFETKRQQIIFVSETGMDSHIQFERNVSEITIILKNLLDNASKYSSEGSEIRVSLQISAAEIDWTVESQGEPIPEELQKKLFAETVISQNGSGVGLFLCKSIADRMGARLTYTTNQKVNCFSLKIG</sequence>